<accession>A0ABP6Q0S9</accession>
<dbReference type="RefSeq" id="WP_344822936.1">
    <property type="nucleotide sequence ID" value="NZ_BAAAUV010000003.1"/>
</dbReference>
<protein>
    <submittedName>
        <fullName evidence="3">Uncharacterized protein</fullName>
    </submittedName>
</protein>
<comment type="caution">
    <text evidence="3">The sequence shown here is derived from an EMBL/GenBank/DDBJ whole genome shotgun (WGS) entry which is preliminary data.</text>
</comment>
<proteinExistence type="predicted"/>
<gene>
    <name evidence="3" type="ORF">GCM10010468_11360</name>
</gene>
<feature type="signal peptide" evidence="2">
    <location>
        <begin position="1"/>
        <end position="22"/>
    </location>
</feature>
<feature type="chain" id="PRO_5046806544" evidence="2">
    <location>
        <begin position="23"/>
        <end position="269"/>
    </location>
</feature>
<feature type="region of interest" description="Disordered" evidence="1">
    <location>
        <begin position="250"/>
        <end position="269"/>
    </location>
</feature>
<reference evidence="4" key="1">
    <citation type="journal article" date="2019" name="Int. J. Syst. Evol. Microbiol.">
        <title>The Global Catalogue of Microorganisms (GCM) 10K type strain sequencing project: providing services to taxonomists for standard genome sequencing and annotation.</title>
        <authorList>
            <consortium name="The Broad Institute Genomics Platform"/>
            <consortium name="The Broad Institute Genome Sequencing Center for Infectious Disease"/>
            <person name="Wu L."/>
            <person name="Ma J."/>
        </authorList>
    </citation>
    <scope>NUCLEOTIDE SEQUENCE [LARGE SCALE GENOMIC DNA]</scope>
    <source>
        <strain evidence="4">JCM 9377</strain>
    </source>
</reference>
<evidence type="ECO:0000313" key="3">
    <source>
        <dbReference type="EMBL" id="GAA3199263.1"/>
    </source>
</evidence>
<keyword evidence="2" id="KW-0732">Signal</keyword>
<sequence length="269" mass="29089">MRYLVPLFAFWAVLLVSPPVSADQAGDDRGVAYCLVKSHRAALAQTAVGLGLASSSTADSVVVDGTLVSLERWREEHDEDFERACAAIAPKPSGDALPPLVAFLIPALLGYLAAELPRMRDRGRAEAAQLRAASAAFRKAAAGYLDERGKRTHRPETGPLDAARDQLLAQLNLARERRRRWRWPAPLAEDLISGSFGYSLATGWEDPARGGGGDRLTETREAIGDFSRRVERLAIALERPVRSLPRMLFTSPPSVRTGEASGSGTVHPA</sequence>
<name>A0ABP6Q0S9_9ACTN</name>
<dbReference type="EMBL" id="BAAAUV010000003">
    <property type="protein sequence ID" value="GAA3199263.1"/>
    <property type="molecule type" value="Genomic_DNA"/>
</dbReference>
<dbReference type="Proteomes" id="UP001501237">
    <property type="component" value="Unassembled WGS sequence"/>
</dbReference>
<evidence type="ECO:0000256" key="1">
    <source>
        <dbReference type="SAM" id="MobiDB-lite"/>
    </source>
</evidence>
<keyword evidence="4" id="KW-1185">Reference proteome</keyword>
<evidence type="ECO:0000313" key="4">
    <source>
        <dbReference type="Proteomes" id="UP001501237"/>
    </source>
</evidence>
<feature type="compositionally biased region" description="Polar residues" evidence="1">
    <location>
        <begin position="260"/>
        <end position="269"/>
    </location>
</feature>
<organism evidence="3 4">
    <name type="scientific">Actinocorallia longicatena</name>
    <dbReference type="NCBI Taxonomy" id="111803"/>
    <lineage>
        <taxon>Bacteria</taxon>
        <taxon>Bacillati</taxon>
        <taxon>Actinomycetota</taxon>
        <taxon>Actinomycetes</taxon>
        <taxon>Streptosporangiales</taxon>
        <taxon>Thermomonosporaceae</taxon>
        <taxon>Actinocorallia</taxon>
    </lineage>
</organism>
<evidence type="ECO:0000256" key="2">
    <source>
        <dbReference type="SAM" id="SignalP"/>
    </source>
</evidence>